<keyword evidence="2" id="KW-1133">Transmembrane helix</keyword>
<evidence type="ECO:0000313" key="3">
    <source>
        <dbReference type="EMBL" id="KAK8881993.1"/>
    </source>
</evidence>
<protein>
    <recommendedName>
        <fullName evidence="5">Tetraspanin family protein</fullName>
    </recommendedName>
</protein>
<evidence type="ECO:0000256" key="1">
    <source>
        <dbReference type="SAM" id="MobiDB-lite"/>
    </source>
</evidence>
<keyword evidence="4" id="KW-1185">Reference proteome</keyword>
<gene>
    <name evidence="3" type="ORF">M9Y10_044632</name>
</gene>
<evidence type="ECO:0000256" key="2">
    <source>
        <dbReference type="SAM" id="Phobius"/>
    </source>
</evidence>
<feature type="compositionally biased region" description="Basic residues" evidence="1">
    <location>
        <begin position="294"/>
        <end position="310"/>
    </location>
</feature>
<feature type="transmembrane region" description="Helical" evidence="2">
    <location>
        <begin position="75"/>
        <end position="99"/>
    </location>
</feature>
<feature type="compositionally biased region" description="Polar residues" evidence="1">
    <location>
        <begin position="202"/>
        <end position="213"/>
    </location>
</feature>
<accession>A0ABR2JT70</accession>
<keyword evidence="2" id="KW-0472">Membrane</keyword>
<reference evidence="3 4" key="1">
    <citation type="submission" date="2024-04" db="EMBL/GenBank/DDBJ databases">
        <title>Tritrichomonas musculus Genome.</title>
        <authorList>
            <person name="Alves-Ferreira E."/>
            <person name="Grigg M."/>
            <person name="Lorenzi H."/>
            <person name="Galac M."/>
        </authorList>
    </citation>
    <scope>NUCLEOTIDE SEQUENCE [LARGE SCALE GENOMIC DNA]</scope>
    <source>
        <strain evidence="3 4">EAF2021</strain>
    </source>
</reference>
<dbReference type="EMBL" id="JAPFFF010000009">
    <property type="protein sequence ID" value="KAK8881993.1"/>
    <property type="molecule type" value="Genomic_DNA"/>
</dbReference>
<proteinExistence type="predicted"/>
<feature type="transmembrane region" description="Helical" evidence="2">
    <location>
        <begin position="42"/>
        <end position="69"/>
    </location>
</feature>
<organism evidence="3 4">
    <name type="scientific">Tritrichomonas musculus</name>
    <dbReference type="NCBI Taxonomy" id="1915356"/>
    <lineage>
        <taxon>Eukaryota</taxon>
        <taxon>Metamonada</taxon>
        <taxon>Parabasalia</taxon>
        <taxon>Tritrichomonadida</taxon>
        <taxon>Tritrichomonadidae</taxon>
        <taxon>Tritrichomonas</taxon>
    </lineage>
</organism>
<comment type="caution">
    <text evidence="3">The sequence shown here is derived from an EMBL/GenBank/DDBJ whole genome shotgun (WGS) entry which is preliminary data.</text>
</comment>
<name>A0ABR2JT70_9EUKA</name>
<dbReference type="Proteomes" id="UP001470230">
    <property type="component" value="Unassembled WGS sequence"/>
</dbReference>
<feature type="transmembrane region" description="Helical" evidence="2">
    <location>
        <begin position="6"/>
        <end position="30"/>
    </location>
</feature>
<feature type="region of interest" description="Disordered" evidence="1">
    <location>
        <begin position="242"/>
        <end position="261"/>
    </location>
</feature>
<keyword evidence="2" id="KW-0812">Transmembrane</keyword>
<evidence type="ECO:0008006" key="5">
    <source>
        <dbReference type="Google" id="ProtNLM"/>
    </source>
</evidence>
<sequence>MKIRFNNQYIILAMTSLLFCIGTLIGGLIIQLKIDKKIIPSMITYIPFIMFMVFYIIALCVHLISSLYFFFKTNWFLSLTIFLRLISIVVGLFAIYLNYSQKDNLIIKIENIWFKDSYQLIVSYYQDYFDCCGWNTTTATCSYTRCYDFVNKQIDEISRLIGITVFVINTFQVGLCVDSILTIALHIESNSNKEENFKKGIKSSQSQNTAHTNIQEKDKNASNIPLNGENNLETSLSIDIGQNQQKEDENKTTFIQPSEDDNLINSNDYMIISDNSSNTLNTSNVLRETIVDRNHHKHKSKKPKDSRKKASNMQETEELINSHDYT</sequence>
<feature type="region of interest" description="Disordered" evidence="1">
    <location>
        <begin position="196"/>
        <end position="228"/>
    </location>
</feature>
<feature type="region of interest" description="Disordered" evidence="1">
    <location>
        <begin position="292"/>
        <end position="326"/>
    </location>
</feature>
<evidence type="ECO:0000313" key="4">
    <source>
        <dbReference type="Proteomes" id="UP001470230"/>
    </source>
</evidence>